<evidence type="ECO:0000256" key="1">
    <source>
        <dbReference type="ARBA" id="ARBA00008791"/>
    </source>
</evidence>
<dbReference type="PANTHER" id="PTHR46268:SF6">
    <property type="entry name" value="UNIVERSAL STRESS PROTEIN UP12"/>
    <property type="match status" value="1"/>
</dbReference>
<gene>
    <name evidence="3" type="ORF">SAMN05216219_0360</name>
</gene>
<protein>
    <submittedName>
        <fullName evidence="3">Nucleotide-binding universal stress protein, UspA family</fullName>
    </submittedName>
</protein>
<dbReference type="PRINTS" id="PR01438">
    <property type="entry name" value="UNVRSLSTRESS"/>
</dbReference>
<dbReference type="OrthoDB" id="4931198at2"/>
<reference evidence="4" key="1">
    <citation type="submission" date="2016-10" db="EMBL/GenBank/DDBJ databases">
        <authorList>
            <person name="Varghese N."/>
            <person name="Submissions S."/>
        </authorList>
    </citation>
    <scope>NUCLEOTIDE SEQUENCE [LARGE SCALE GENOMIC DNA]</scope>
    <source>
        <strain evidence="4">CGMCC 1.11101</strain>
    </source>
</reference>
<dbReference type="RefSeq" id="WP_090708266.1">
    <property type="nucleotide sequence ID" value="NZ_FOVM01000001.1"/>
</dbReference>
<comment type="similarity">
    <text evidence="1">Belongs to the universal stress protein A family.</text>
</comment>
<dbReference type="AlphaFoldDB" id="A0A1I4YNZ2"/>
<dbReference type="EMBL" id="FOVM01000001">
    <property type="protein sequence ID" value="SFN39320.1"/>
    <property type="molecule type" value="Genomic_DNA"/>
</dbReference>
<dbReference type="PANTHER" id="PTHR46268">
    <property type="entry name" value="STRESS RESPONSE PROTEIN NHAX"/>
    <property type="match status" value="1"/>
</dbReference>
<evidence type="ECO:0000313" key="3">
    <source>
        <dbReference type="EMBL" id="SFN39320.1"/>
    </source>
</evidence>
<feature type="domain" description="UspA" evidence="2">
    <location>
        <begin position="1"/>
        <end position="136"/>
    </location>
</feature>
<dbReference type="SUPFAM" id="SSF52402">
    <property type="entry name" value="Adenine nucleotide alpha hydrolases-like"/>
    <property type="match status" value="2"/>
</dbReference>
<dbReference type="InterPro" id="IPR014729">
    <property type="entry name" value="Rossmann-like_a/b/a_fold"/>
</dbReference>
<evidence type="ECO:0000259" key="2">
    <source>
        <dbReference type="Pfam" id="PF00582"/>
    </source>
</evidence>
<dbReference type="Pfam" id="PF00582">
    <property type="entry name" value="Usp"/>
    <property type="match status" value="2"/>
</dbReference>
<organism evidence="3 4">
    <name type="scientific">Mycetocola miduiensis</name>
    <dbReference type="NCBI Taxonomy" id="995034"/>
    <lineage>
        <taxon>Bacteria</taxon>
        <taxon>Bacillati</taxon>
        <taxon>Actinomycetota</taxon>
        <taxon>Actinomycetes</taxon>
        <taxon>Micrococcales</taxon>
        <taxon>Microbacteriaceae</taxon>
        <taxon>Mycetocola</taxon>
    </lineage>
</organism>
<dbReference type="STRING" id="995034.SAMN05216219_0360"/>
<dbReference type="Gene3D" id="3.40.50.620">
    <property type="entry name" value="HUPs"/>
    <property type="match status" value="2"/>
</dbReference>
<keyword evidence="4" id="KW-1185">Reference proteome</keyword>
<dbReference type="Proteomes" id="UP000198867">
    <property type="component" value="Unassembled WGS sequence"/>
</dbReference>
<name>A0A1I4YNZ2_9MICO</name>
<accession>A0A1I4YNZ2</accession>
<proteinExistence type="inferred from homology"/>
<feature type="domain" description="UspA" evidence="2">
    <location>
        <begin position="146"/>
        <end position="281"/>
    </location>
</feature>
<dbReference type="InterPro" id="IPR006016">
    <property type="entry name" value="UspA"/>
</dbReference>
<evidence type="ECO:0000313" key="4">
    <source>
        <dbReference type="Proteomes" id="UP000198867"/>
    </source>
</evidence>
<dbReference type="InterPro" id="IPR006015">
    <property type="entry name" value="Universal_stress_UspA"/>
</dbReference>
<sequence>MATRMLVGVKNVDTGRMAVRWAAERASSRGLGLHLVHIVDEGMRRAGSTGLLDAARSDVDQMLASAVELARSVAPELDVTTETRVGDPQADLITLSQDADMVVVGSDSTSKDTSRRHGNRGFRIAAASTTPVAVIPAIDVAGREGVVAGVDGSRISDRALVFAAEEADRLGQPLIAVNAWPNPVVYGYDLAFPVEYVEDLTEIGNQTLDRALDNVMGAHPNVPVHRIVTEGDPITVLSEVAEDASLIVVGSHGRGAVARFLLGSVSHGILARLSGPTVVVR</sequence>